<organism evidence="1 2">
    <name type="scientific">Amborella trichopoda</name>
    <dbReference type="NCBI Taxonomy" id="13333"/>
    <lineage>
        <taxon>Eukaryota</taxon>
        <taxon>Viridiplantae</taxon>
        <taxon>Streptophyta</taxon>
        <taxon>Embryophyta</taxon>
        <taxon>Tracheophyta</taxon>
        <taxon>Spermatophyta</taxon>
        <taxon>Magnoliopsida</taxon>
        <taxon>Amborellales</taxon>
        <taxon>Amborellaceae</taxon>
        <taxon>Amborella</taxon>
    </lineage>
</organism>
<feature type="non-terminal residue" evidence="1">
    <location>
        <position position="66"/>
    </location>
</feature>
<reference evidence="2" key="1">
    <citation type="journal article" date="2013" name="Science">
        <title>The Amborella genome and the evolution of flowering plants.</title>
        <authorList>
            <consortium name="Amborella Genome Project"/>
        </authorList>
    </citation>
    <scope>NUCLEOTIDE SEQUENCE [LARGE SCALE GENOMIC DNA]</scope>
</reference>
<sequence length="66" mass="7516">MANCLLLPFLSRKLLLRQSLFRGVSPSFPGNNRPLVVWFSVGGKTAGIERRTRRLRRHRGLAKKKG</sequence>
<gene>
    <name evidence="1" type="ORF">AMTR_s00586p00010230</name>
</gene>
<accession>W1NLH6</accession>
<protein>
    <submittedName>
        <fullName evidence="1">Uncharacterized protein</fullName>
    </submittedName>
</protein>
<keyword evidence="2" id="KW-1185">Reference proteome</keyword>
<dbReference type="HOGENOM" id="CLU_2838655_0_0_1"/>
<evidence type="ECO:0000313" key="2">
    <source>
        <dbReference type="Proteomes" id="UP000017836"/>
    </source>
</evidence>
<name>W1NLH6_AMBTC</name>
<dbReference type="AlphaFoldDB" id="W1NLH6"/>
<dbReference type="EMBL" id="KI397187">
    <property type="protein sequence ID" value="ERM96109.1"/>
    <property type="molecule type" value="Genomic_DNA"/>
</dbReference>
<dbReference type="Gramene" id="ERM96109">
    <property type="protein sequence ID" value="ERM96109"/>
    <property type="gene ID" value="AMTR_s00586p00010230"/>
</dbReference>
<evidence type="ECO:0000313" key="1">
    <source>
        <dbReference type="EMBL" id="ERM96109.1"/>
    </source>
</evidence>
<proteinExistence type="predicted"/>
<dbReference type="Proteomes" id="UP000017836">
    <property type="component" value="Unassembled WGS sequence"/>
</dbReference>